<dbReference type="Gene3D" id="1.20.120.1150">
    <property type="match status" value="1"/>
</dbReference>
<comment type="caution">
    <text evidence="10">The sequence shown here is derived from an EMBL/GenBank/DDBJ whole genome shotgun (WGS) entry which is preliminary data.</text>
</comment>
<protein>
    <recommendedName>
        <fullName evidence="8">Serine/threonine-protein phosphatase 2A activator</fullName>
        <ecNumber evidence="8">5.2.1.8</ecNumber>
    </recommendedName>
    <alternativeName>
        <fullName evidence="8">Phosphotyrosyl phosphatase activator</fullName>
    </alternativeName>
</protein>
<dbReference type="InterPro" id="IPR043170">
    <property type="entry name" value="PTPA_C_lid"/>
</dbReference>
<dbReference type="Proteomes" id="UP001150879">
    <property type="component" value="Unassembled WGS sequence"/>
</dbReference>
<keyword evidence="11" id="KW-1185">Reference proteome</keyword>
<dbReference type="InterPro" id="IPR004327">
    <property type="entry name" value="Phstyr_phstse_ac"/>
</dbReference>
<dbReference type="PIRSF" id="PIRSF016325">
    <property type="entry name" value="Phstyr_phstse_ac"/>
    <property type="match status" value="1"/>
</dbReference>
<gene>
    <name evidence="10" type="ORF">N7472_007354</name>
</gene>
<organism evidence="10 11">
    <name type="scientific">Penicillium cf. griseofulvum</name>
    <dbReference type="NCBI Taxonomy" id="2972120"/>
    <lineage>
        <taxon>Eukaryota</taxon>
        <taxon>Fungi</taxon>
        <taxon>Dikarya</taxon>
        <taxon>Ascomycota</taxon>
        <taxon>Pezizomycotina</taxon>
        <taxon>Eurotiomycetes</taxon>
        <taxon>Eurotiomycetidae</taxon>
        <taxon>Eurotiales</taxon>
        <taxon>Aspergillaceae</taxon>
        <taxon>Penicillium</taxon>
    </lineage>
</organism>
<feature type="region of interest" description="Disordered" evidence="9">
    <location>
        <begin position="1"/>
        <end position="52"/>
    </location>
</feature>
<name>A0A9W9J4T0_9EURO</name>
<comment type="function">
    <text evidence="7">PPIases accelerate the folding of proteins. It catalyzes the cis-trans isomerization of proline imidic peptide bonds in oligopeptides. Acts as a regulatory subunit for PP2A-like phosphatases modulating their activity or substrate specificity, probably by inducing a conformational change in the catalytic subunit, a direct target of the PPIase. Can reactivate inactive phosphatase PP2A-phosphatase methylesterase complexes (PP2Ai) in presence of ATP and Mg(2+) by dissociating the inactive form from the complex.</text>
</comment>
<comment type="similarity">
    <text evidence="3 8">Belongs to the PTPA-type PPIase family.</text>
</comment>
<keyword evidence="4 8" id="KW-0963">Cytoplasm</keyword>
<dbReference type="PANTHER" id="PTHR10012:SF5">
    <property type="entry name" value="SERINE_THREONINE-PROTEIN PHOSPHATASE 2A ACTIVATOR 2"/>
    <property type="match status" value="1"/>
</dbReference>
<dbReference type="GO" id="GO:0008160">
    <property type="term" value="F:protein tyrosine phosphatase activator activity"/>
    <property type="evidence" value="ECO:0007669"/>
    <property type="project" value="TreeGrafter"/>
</dbReference>
<reference evidence="10" key="1">
    <citation type="submission" date="2022-11" db="EMBL/GenBank/DDBJ databases">
        <authorList>
            <person name="Petersen C."/>
        </authorList>
    </citation>
    <scope>NUCLEOTIDE SEQUENCE</scope>
    <source>
        <strain evidence="10">IBT 16849</strain>
    </source>
</reference>
<feature type="compositionally biased region" description="Basic and acidic residues" evidence="9">
    <location>
        <begin position="364"/>
        <end position="379"/>
    </location>
</feature>
<evidence type="ECO:0000313" key="10">
    <source>
        <dbReference type="EMBL" id="KAJ5188340.1"/>
    </source>
</evidence>
<dbReference type="EMBL" id="JAPQKP010000005">
    <property type="protein sequence ID" value="KAJ5188340.1"/>
    <property type="molecule type" value="Genomic_DNA"/>
</dbReference>
<dbReference type="GO" id="GO:0005634">
    <property type="term" value="C:nucleus"/>
    <property type="evidence" value="ECO:0007669"/>
    <property type="project" value="TreeGrafter"/>
</dbReference>
<dbReference type="InterPro" id="IPR037218">
    <property type="entry name" value="PTPA_sf"/>
</dbReference>
<evidence type="ECO:0000256" key="1">
    <source>
        <dbReference type="ARBA" id="ARBA00000971"/>
    </source>
</evidence>
<proteinExistence type="inferred from homology"/>
<dbReference type="GO" id="GO:0003755">
    <property type="term" value="F:peptidyl-prolyl cis-trans isomerase activity"/>
    <property type="evidence" value="ECO:0007669"/>
    <property type="project" value="UniProtKB-KW"/>
</dbReference>
<evidence type="ECO:0000256" key="2">
    <source>
        <dbReference type="ARBA" id="ARBA00004496"/>
    </source>
</evidence>
<keyword evidence="6 8" id="KW-0413">Isomerase</keyword>
<dbReference type="GO" id="GO:0005737">
    <property type="term" value="C:cytoplasm"/>
    <property type="evidence" value="ECO:0007669"/>
    <property type="project" value="UniProtKB-SubCell"/>
</dbReference>
<reference evidence="10" key="2">
    <citation type="journal article" date="2023" name="IMA Fungus">
        <title>Comparative genomic study of the Penicillium genus elucidates a diverse pangenome and 15 lateral gene transfer events.</title>
        <authorList>
            <person name="Petersen C."/>
            <person name="Sorensen T."/>
            <person name="Nielsen M.R."/>
            <person name="Sondergaard T.E."/>
            <person name="Sorensen J.L."/>
            <person name="Fitzpatrick D.A."/>
            <person name="Frisvad J.C."/>
            <person name="Nielsen K.L."/>
        </authorList>
    </citation>
    <scope>NUCLEOTIDE SEQUENCE</scope>
    <source>
        <strain evidence="10">IBT 16849</strain>
    </source>
</reference>
<dbReference type="FunFam" id="1.20.120.1150:FF:000002">
    <property type="entry name" value="Serine/threonine-protein phosphatase 2A activator"/>
    <property type="match status" value="1"/>
</dbReference>
<evidence type="ECO:0000313" key="11">
    <source>
        <dbReference type="Proteomes" id="UP001150879"/>
    </source>
</evidence>
<dbReference type="AlphaFoldDB" id="A0A9W9J4T0"/>
<keyword evidence="5 8" id="KW-0697">Rotamase</keyword>
<dbReference type="EC" id="5.2.1.8" evidence="8"/>
<evidence type="ECO:0000256" key="7">
    <source>
        <dbReference type="ARBA" id="ARBA00025287"/>
    </source>
</evidence>
<accession>A0A9W9J4T0</accession>
<evidence type="ECO:0000256" key="9">
    <source>
        <dbReference type="SAM" id="MobiDB-lite"/>
    </source>
</evidence>
<dbReference type="Pfam" id="PF03095">
    <property type="entry name" value="PTPA"/>
    <property type="match status" value="1"/>
</dbReference>
<evidence type="ECO:0000256" key="4">
    <source>
        <dbReference type="ARBA" id="ARBA00022490"/>
    </source>
</evidence>
<dbReference type="PANTHER" id="PTHR10012">
    <property type="entry name" value="SERINE/THREONINE-PROTEIN PHOSPHATASE 2A REGULATORY SUBUNIT B"/>
    <property type="match status" value="1"/>
</dbReference>
<sequence length="419" mass="46346">MASQESLPSPTGKVDLSKKLSALRSNTRRANPNSRDLTPTTPPLPSPPDLSAHQYRQPIRRILSPKDHELFLSSSTYKLVLAFVFGLSDSVRGHSINDLQKKPQSESISKVLSVVTQIRSLLAKNPPIDQGGSRFGNPAFRALCDDVSAQSTSWHTNILGLKDAGATEEASTYLINCLGSRERIDYGSGHELNFMMWLLCLYQLGLLPASDFPAVVVKVYVEYMHLMREIQSAYYLEPAGSHGVWGLDDYHFLPFLFGASQLVGHPYITPLGIHNTATLDEEGDKYLYLDQVRWVESVKTVKGLRWHSPMLDDISGSKNWTKVESGMKKMFVKEVLGKLPIMQHFLFGSLLPAAEGMTDPSEGGVEHNGHDHAHGHDHPHDSADWFGDCCGIKVPSTVAAGAEMRKRMGGSNLRPIPFD</sequence>
<feature type="region of interest" description="Disordered" evidence="9">
    <location>
        <begin position="357"/>
        <end position="379"/>
    </location>
</feature>
<evidence type="ECO:0000256" key="6">
    <source>
        <dbReference type="ARBA" id="ARBA00023235"/>
    </source>
</evidence>
<evidence type="ECO:0000256" key="8">
    <source>
        <dbReference type="RuleBase" id="RU361210"/>
    </source>
</evidence>
<comment type="subcellular location">
    <subcellularLocation>
        <location evidence="2 8">Cytoplasm</location>
    </subcellularLocation>
</comment>
<dbReference type="CDD" id="cd04087">
    <property type="entry name" value="PTPA"/>
    <property type="match status" value="1"/>
</dbReference>
<comment type="catalytic activity">
    <reaction evidence="1 8">
        <text>[protein]-peptidylproline (omega=180) = [protein]-peptidylproline (omega=0)</text>
        <dbReference type="Rhea" id="RHEA:16237"/>
        <dbReference type="Rhea" id="RHEA-COMP:10747"/>
        <dbReference type="Rhea" id="RHEA-COMP:10748"/>
        <dbReference type="ChEBI" id="CHEBI:83833"/>
        <dbReference type="ChEBI" id="CHEBI:83834"/>
        <dbReference type="EC" id="5.2.1.8"/>
    </reaction>
</comment>
<dbReference type="GO" id="GO:0007052">
    <property type="term" value="P:mitotic spindle organization"/>
    <property type="evidence" value="ECO:0007669"/>
    <property type="project" value="TreeGrafter"/>
</dbReference>
<evidence type="ECO:0000256" key="3">
    <source>
        <dbReference type="ARBA" id="ARBA00011019"/>
    </source>
</evidence>
<dbReference type="GO" id="GO:0000159">
    <property type="term" value="C:protein phosphatase type 2A complex"/>
    <property type="evidence" value="ECO:0007669"/>
    <property type="project" value="TreeGrafter"/>
</dbReference>
<feature type="compositionally biased region" description="Polar residues" evidence="9">
    <location>
        <begin position="23"/>
        <end position="35"/>
    </location>
</feature>
<dbReference type="SUPFAM" id="SSF140984">
    <property type="entry name" value="PTPA-like"/>
    <property type="match status" value="1"/>
</dbReference>
<evidence type="ECO:0000256" key="5">
    <source>
        <dbReference type="ARBA" id="ARBA00023110"/>
    </source>
</evidence>